<dbReference type="EMBL" id="WNTK01000001">
    <property type="protein sequence ID" value="KAG9494097.1"/>
    <property type="molecule type" value="Genomic_DNA"/>
</dbReference>
<accession>A0A8J6FU24</accession>
<comment type="caution">
    <text evidence="1">The sequence shown here is derived from an EMBL/GenBank/DDBJ whole genome shotgun (WGS) entry which is preliminary data.</text>
</comment>
<sequence>MKSPWPGNTHLSATLVEHASAMLANDLKRVKHMPLAFRFYYLQWYCIIIGHNVYNSKEGITIGLDTNALKRLCQEHCLCT</sequence>
<proteinExistence type="predicted"/>
<gene>
    <name evidence="1" type="ORF">GDO78_001767</name>
</gene>
<organism evidence="1 2">
    <name type="scientific">Eleutherodactylus coqui</name>
    <name type="common">Puerto Rican coqui</name>
    <dbReference type="NCBI Taxonomy" id="57060"/>
    <lineage>
        <taxon>Eukaryota</taxon>
        <taxon>Metazoa</taxon>
        <taxon>Chordata</taxon>
        <taxon>Craniata</taxon>
        <taxon>Vertebrata</taxon>
        <taxon>Euteleostomi</taxon>
        <taxon>Amphibia</taxon>
        <taxon>Batrachia</taxon>
        <taxon>Anura</taxon>
        <taxon>Neobatrachia</taxon>
        <taxon>Hyloidea</taxon>
        <taxon>Eleutherodactylidae</taxon>
        <taxon>Eleutherodactylinae</taxon>
        <taxon>Eleutherodactylus</taxon>
        <taxon>Eleutherodactylus</taxon>
    </lineage>
</organism>
<evidence type="ECO:0000313" key="1">
    <source>
        <dbReference type="EMBL" id="KAG9494097.1"/>
    </source>
</evidence>
<dbReference type="Proteomes" id="UP000770717">
    <property type="component" value="Unassembled WGS sequence"/>
</dbReference>
<keyword evidence="2" id="KW-1185">Reference proteome</keyword>
<reference evidence="1" key="1">
    <citation type="thesis" date="2020" institute="ProQuest LLC" country="789 East Eisenhower Parkway, Ann Arbor, MI, USA">
        <title>Comparative Genomics and Chromosome Evolution.</title>
        <authorList>
            <person name="Mudd A.B."/>
        </authorList>
    </citation>
    <scope>NUCLEOTIDE SEQUENCE</scope>
    <source>
        <strain evidence="1">HN-11 Male</strain>
        <tissue evidence="1">Kidney and liver</tissue>
    </source>
</reference>
<protein>
    <submittedName>
        <fullName evidence="1">Uncharacterized protein</fullName>
    </submittedName>
</protein>
<name>A0A8J6FU24_ELECQ</name>
<evidence type="ECO:0000313" key="2">
    <source>
        <dbReference type="Proteomes" id="UP000770717"/>
    </source>
</evidence>
<dbReference type="AlphaFoldDB" id="A0A8J6FU24"/>